<organism evidence="1 2">
    <name type="scientific">Tritrichomonas musculus</name>
    <dbReference type="NCBI Taxonomy" id="1915356"/>
    <lineage>
        <taxon>Eukaryota</taxon>
        <taxon>Metamonada</taxon>
        <taxon>Parabasalia</taxon>
        <taxon>Tritrichomonadida</taxon>
        <taxon>Tritrichomonadidae</taxon>
        <taxon>Tritrichomonas</taxon>
    </lineage>
</organism>
<evidence type="ECO:0000313" key="1">
    <source>
        <dbReference type="EMBL" id="KAK8880711.1"/>
    </source>
</evidence>
<protein>
    <submittedName>
        <fullName evidence="1">Uncharacterized protein</fullName>
    </submittedName>
</protein>
<comment type="caution">
    <text evidence="1">The sequence shown here is derived from an EMBL/GenBank/DDBJ whole genome shotgun (WGS) entry which is preliminary data.</text>
</comment>
<sequence length="169" mass="19746">MMEIVMEMEEHGLTIKESARFDYSKELDDFISNIKPGHDIENRWRKSLIPVRETLNKEKISADEYNQIGLEMQRVSLLFSDEIVLSKLLVYSSVKLLKKGVNHLVGSSFYPSNEALESVFLDGKNLTQDEYVYIFVFLARKTNDETVFPSYFLEEALDNIRKEREKHAE</sequence>
<keyword evidence="2" id="KW-1185">Reference proteome</keyword>
<dbReference type="EMBL" id="JAPFFF010000010">
    <property type="protein sequence ID" value="KAK8880711.1"/>
    <property type="molecule type" value="Genomic_DNA"/>
</dbReference>
<proteinExistence type="predicted"/>
<dbReference type="Proteomes" id="UP001470230">
    <property type="component" value="Unassembled WGS sequence"/>
</dbReference>
<reference evidence="1 2" key="1">
    <citation type="submission" date="2024-04" db="EMBL/GenBank/DDBJ databases">
        <title>Tritrichomonas musculus Genome.</title>
        <authorList>
            <person name="Alves-Ferreira E."/>
            <person name="Grigg M."/>
            <person name="Lorenzi H."/>
            <person name="Galac M."/>
        </authorList>
    </citation>
    <scope>NUCLEOTIDE SEQUENCE [LARGE SCALE GENOMIC DNA]</scope>
    <source>
        <strain evidence="1 2">EAF2021</strain>
    </source>
</reference>
<accession>A0ABR2JPL2</accession>
<gene>
    <name evidence="1" type="ORF">M9Y10_003398</name>
</gene>
<evidence type="ECO:0000313" key="2">
    <source>
        <dbReference type="Proteomes" id="UP001470230"/>
    </source>
</evidence>
<name>A0ABR2JPL2_9EUKA</name>